<protein>
    <submittedName>
        <fullName evidence="3">TolC family protein</fullName>
    </submittedName>
</protein>
<keyword evidence="2" id="KW-0732">Signal</keyword>
<proteinExistence type="predicted"/>
<feature type="chain" id="PRO_5017954165" evidence="2">
    <location>
        <begin position="31"/>
        <end position="443"/>
    </location>
</feature>
<dbReference type="EMBL" id="RIBS01000007">
    <property type="protein sequence ID" value="RNF82549.1"/>
    <property type="molecule type" value="Genomic_DNA"/>
</dbReference>
<dbReference type="Proteomes" id="UP000267049">
    <property type="component" value="Unassembled WGS sequence"/>
</dbReference>
<dbReference type="SUPFAM" id="SSF56954">
    <property type="entry name" value="Outer membrane efflux proteins (OEP)"/>
    <property type="match status" value="1"/>
</dbReference>
<evidence type="ECO:0000313" key="3">
    <source>
        <dbReference type="EMBL" id="RNF82549.1"/>
    </source>
</evidence>
<sequence length="443" mass="47603">MHLFDLTRPRAARALVAGVAVGMFAVAATAGVPATDPKPVLPHAPTPHSTVHPRVAPDALRAALRDAWQQHPDFRVAQAQVDAAGARLEAAGMPLYNPELAFAFDDEGADRSTTAGVNLTLDINDKRGARRSAASARFDQASAQAQLQRREFARQWLAAWAELQTAGQRVLAGERRLALLTRFADLAARQFAADDISGLERDLALLARDEARAGQAALIAEHAQAQARFLALGGSTLPDGGVALPSDTLPPPRPEPDGTERMPEWRIAQAASVAAEREVGVAQRDAVADPTVGVHGGRIDEDGRGDNVFGVSVSIPLFVRNDHRNEVAAARADAQAAVAQAERVRIELAATRRGATDSYAAAQSAWTLWRASRGTDIERRTGLLERLWREGELSTSDYLLQLNQTLDTALAGAELEARLWRSYADYLAATGQLERWAGLETTP</sequence>
<organism evidence="3 4">
    <name type="scientific">Montanilutibacter psychrotolerans</name>
    <dbReference type="NCBI Taxonomy" id="1327343"/>
    <lineage>
        <taxon>Bacteria</taxon>
        <taxon>Pseudomonadati</taxon>
        <taxon>Pseudomonadota</taxon>
        <taxon>Gammaproteobacteria</taxon>
        <taxon>Lysobacterales</taxon>
        <taxon>Lysobacteraceae</taxon>
        <taxon>Montanilutibacter</taxon>
    </lineage>
</organism>
<feature type="signal peptide" evidence="2">
    <location>
        <begin position="1"/>
        <end position="30"/>
    </location>
</feature>
<dbReference type="GO" id="GO:0015562">
    <property type="term" value="F:efflux transmembrane transporter activity"/>
    <property type="evidence" value="ECO:0007669"/>
    <property type="project" value="InterPro"/>
</dbReference>
<dbReference type="InterPro" id="IPR010131">
    <property type="entry name" value="MdtP/NodT-like"/>
</dbReference>
<dbReference type="PANTHER" id="PTHR30203:SF24">
    <property type="entry name" value="BLR4935 PROTEIN"/>
    <property type="match status" value="1"/>
</dbReference>
<accession>A0A3M8SMU7</accession>
<comment type="caution">
    <text evidence="3">The sequence shown here is derived from an EMBL/GenBank/DDBJ whole genome shotgun (WGS) entry which is preliminary data.</text>
</comment>
<feature type="region of interest" description="Disordered" evidence="1">
    <location>
        <begin position="241"/>
        <end position="260"/>
    </location>
</feature>
<gene>
    <name evidence="3" type="ORF">EER27_13650</name>
</gene>
<dbReference type="RefSeq" id="WP_123088685.1">
    <property type="nucleotide sequence ID" value="NZ_RIBS01000007.1"/>
</dbReference>
<dbReference type="PANTHER" id="PTHR30203">
    <property type="entry name" value="OUTER MEMBRANE CATION EFFLUX PROTEIN"/>
    <property type="match status" value="1"/>
</dbReference>
<name>A0A3M8SMU7_9GAMM</name>
<dbReference type="Gene3D" id="1.20.1600.10">
    <property type="entry name" value="Outer membrane efflux proteins (OEP)"/>
    <property type="match status" value="1"/>
</dbReference>
<evidence type="ECO:0000313" key="4">
    <source>
        <dbReference type="Proteomes" id="UP000267049"/>
    </source>
</evidence>
<dbReference type="AlphaFoldDB" id="A0A3M8SMU7"/>
<keyword evidence="4" id="KW-1185">Reference proteome</keyword>
<reference evidence="3 4" key="1">
    <citation type="submission" date="2018-11" db="EMBL/GenBank/DDBJ databases">
        <title>Lysobacter cryohumiis sp. nov., isolated from soil in the Tianshan Mountains, Xinjiang, China.</title>
        <authorList>
            <person name="Luo Y."/>
            <person name="Sheng H."/>
        </authorList>
    </citation>
    <scope>NUCLEOTIDE SEQUENCE [LARGE SCALE GENOMIC DNA]</scope>
    <source>
        <strain evidence="3 4">ZS60</strain>
    </source>
</reference>
<evidence type="ECO:0000256" key="1">
    <source>
        <dbReference type="SAM" id="MobiDB-lite"/>
    </source>
</evidence>
<evidence type="ECO:0000256" key="2">
    <source>
        <dbReference type="SAM" id="SignalP"/>
    </source>
</evidence>
<dbReference type="OrthoDB" id="5801460at2"/>